<organism evidence="5">
    <name type="scientific">Salix viminalis</name>
    <name type="common">Common osier</name>
    <name type="synonym">Basket willow</name>
    <dbReference type="NCBI Taxonomy" id="40686"/>
    <lineage>
        <taxon>Eukaryota</taxon>
        <taxon>Viridiplantae</taxon>
        <taxon>Streptophyta</taxon>
        <taxon>Embryophyta</taxon>
        <taxon>Tracheophyta</taxon>
        <taxon>Spermatophyta</taxon>
        <taxon>Magnoliopsida</taxon>
        <taxon>eudicotyledons</taxon>
        <taxon>Gunneridae</taxon>
        <taxon>Pentapetalae</taxon>
        <taxon>rosids</taxon>
        <taxon>fabids</taxon>
        <taxon>Malpighiales</taxon>
        <taxon>Salicaceae</taxon>
        <taxon>Saliceae</taxon>
        <taxon>Salix</taxon>
    </lineage>
</organism>
<keyword evidence="1" id="KW-0240">DNA-directed RNA polymerase</keyword>
<dbReference type="AlphaFoldDB" id="A0A6N2MX26"/>
<dbReference type="GO" id="GO:0016779">
    <property type="term" value="F:nucleotidyltransferase activity"/>
    <property type="evidence" value="ECO:0007669"/>
    <property type="project" value="UniProtKB-KW"/>
</dbReference>
<protein>
    <submittedName>
        <fullName evidence="5">Uncharacterized protein</fullName>
    </submittedName>
</protein>
<dbReference type="EMBL" id="CAADRP010002011">
    <property type="protein sequence ID" value="VFU59015.1"/>
    <property type="molecule type" value="Genomic_DNA"/>
</dbReference>
<evidence type="ECO:0000256" key="3">
    <source>
        <dbReference type="ARBA" id="ARBA00022695"/>
    </source>
</evidence>
<proteinExistence type="predicted"/>
<dbReference type="InterPro" id="IPR050254">
    <property type="entry name" value="RNA_pol_beta''_euk"/>
</dbReference>
<dbReference type="PANTHER" id="PTHR34995">
    <property type="entry name" value="DNA-DIRECTED RNA POLYMERASE SUBUNIT BETA"/>
    <property type="match status" value="1"/>
</dbReference>
<keyword evidence="4" id="KW-0804">Transcription</keyword>
<evidence type="ECO:0000313" key="5">
    <source>
        <dbReference type="EMBL" id="VFU59015.1"/>
    </source>
</evidence>
<keyword evidence="3" id="KW-0548">Nucleotidyltransferase</keyword>
<evidence type="ECO:0000256" key="1">
    <source>
        <dbReference type="ARBA" id="ARBA00022478"/>
    </source>
</evidence>
<dbReference type="PANTHER" id="PTHR34995:SF1">
    <property type="entry name" value="DNA-DIRECTED RNA POLYMERASE SUBUNIT BETA"/>
    <property type="match status" value="1"/>
</dbReference>
<evidence type="ECO:0000256" key="4">
    <source>
        <dbReference type="ARBA" id="ARBA00023163"/>
    </source>
</evidence>
<dbReference type="GO" id="GO:0000428">
    <property type="term" value="C:DNA-directed RNA polymerase complex"/>
    <property type="evidence" value="ECO:0007669"/>
    <property type="project" value="UniProtKB-KW"/>
</dbReference>
<accession>A0A6N2MX26</accession>
<keyword evidence="2" id="KW-0808">Transferase</keyword>
<reference evidence="5" key="1">
    <citation type="submission" date="2019-03" db="EMBL/GenBank/DDBJ databases">
        <authorList>
            <person name="Mank J."/>
            <person name="Almeida P."/>
        </authorList>
    </citation>
    <scope>NUCLEOTIDE SEQUENCE</scope>
    <source>
        <strain evidence="5">78183</strain>
    </source>
</reference>
<gene>
    <name evidence="5" type="ORF">SVIM_LOCUS432407</name>
</gene>
<evidence type="ECO:0000256" key="2">
    <source>
        <dbReference type="ARBA" id="ARBA00022679"/>
    </source>
</evidence>
<name>A0A6N2MX26_SALVM</name>
<sequence>MELKIFSGDIHFPRATDKISRYSGILIPPGTVKTNSKESKKVKNWIYVQRITPTKKKSFVLVRPVLIYERGTEKENLKLRVVNYILYGNGKPIQGISNTSIQLVRTCLVLNWNQDKKSSSIEELVINGLIRDFLRIHLGKSPISYINRKRNNSSSSGLISDNGPDRTNTNINPFYSIYSKTRIPQSLKQNQGTISISTLLNRNMECQSLIILSSSNCFRMDPSNGVKYYNVIKNQLKEIQ</sequence>